<dbReference type="EMBL" id="GBXM01014212">
    <property type="protein sequence ID" value="JAH94365.1"/>
    <property type="molecule type" value="Transcribed_RNA"/>
</dbReference>
<name>A0A0E9WXQ2_ANGAN</name>
<accession>A0A0E9WXQ2</accession>
<evidence type="ECO:0000313" key="1">
    <source>
        <dbReference type="EMBL" id="JAH94365.1"/>
    </source>
</evidence>
<sequence length="73" mass="8539">MLYIYLYIVLELMLFLSRVCMSTEGLVTFFLFIIDIHIIIELVCMPENLRVFNLGLLCYVLLTENNCCIQLIA</sequence>
<dbReference type="AlphaFoldDB" id="A0A0E9WXQ2"/>
<proteinExistence type="predicted"/>
<organism evidence="1">
    <name type="scientific">Anguilla anguilla</name>
    <name type="common">European freshwater eel</name>
    <name type="synonym">Muraena anguilla</name>
    <dbReference type="NCBI Taxonomy" id="7936"/>
    <lineage>
        <taxon>Eukaryota</taxon>
        <taxon>Metazoa</taxon>
        <taxon>Chordata</taxon>
        <taxon>Craniata</taxon>
        <taxon>Vertebrata</taxon>
        <taxon>Euteleostomi</taxon>
        <taxon>Actinopterygii</taxon>
        <taxon>Neopterygii</taxon>
        <taxon>Teleostei</taxon>
        <taxon>Anguilliformes</taxon>
        <taxon>Anguillidae</taxon>
        <taxon>Anguilla</taxon>
    </lineage>
</organism>
<protein>
    <submittedName>
        <fullName evidence="1">Uncharacterized protein</fullName>
    </submittedName>
</protein>
<reference evidence="1" key="1">
    <citation type="submission" date="2014-11" db="EMBL/GenBank/DDBJ databases">
        <authorList>
            <person name="Amaro Gonzalez C."/>
        </authorList>
    </citation>
    <scope>NUCLEOTIDE SEQUENCE</scope>
</reference>
<reference evidence="1" key="2">
    <citation type="journal article" date="2015" name="Fish Shellfish Immunol.">
        <title>Early steps in the European eel (Anguilla anguilla)-Vibrio vulnificus interaction in the gills: Role of the RtxA13 toxin.</title>
        <authorList>
            <person name="Callol A."/>
            <person name="Pajuelo D."/>
            <person name="Ebbesson L."/>
            <person name="Teles M."/>
            <person name="MacKenzie S."/>
            <person name="Amaro C."/>
        </authorList>
    </citation>
    <scope>NUCLEOTIDE SEQUENCE</scope>
</reference>